<evidence type="ECO:0000313" key="2">
    <source>
        <dbReference type="EMBL" id="MCU6704407.1"/>
    </source>
</evidence>
<reference evidence="2 3" key="1">
    <citation type="journal article" date="2021" name="ISME Commun">
        <title>Automated analysis of genomic sequences facilitates high-throughput and comprehensive description of bacteria.</title>
        <authorList>
            <person name="Hitch T.C.A."/>
        </authorList>
    </citation>
    <scope>NUCLEOTIDE SEQUENCE [LARGE SCALE GENOMIC DNA]</scope>
    <source>
        <strain evidence="2 3">Sanger_31</strain>
    </source>
</reference>
<dbReference type="RefSeq" id="WP_267300171.1">
    <property type="nucleotide sequence ID" value="NZ_JAOQJZ010000001.1"/>
</dbReference>
<organism evidence="2 3">
    <name type="scientific">Hominimerdicola aceti</name>
    <dbReference type="NCBI Taxonomy" id="2981726"/>
    <lineage>
        <taxon>Bacteria</taxon>
        <taxon>Bacillati</taxon>
        <taxon>Bacillota</taxon>
        <taxon>Clostridia</taxon>
        <taxon>Eubacteriales</taxon>
        <taxon>Oscillospiraceae</taxon>
        <taxon>Hominimerdicola</taxon>
    </lineage>
</organism>
<dbReference type="AlphaFoldDB" id="A0AAE3IFF3"/>
<gene>
    <name evidence="2" type="ORF">OCV57_00495</name>
</gene>
<protein>
    <submittedName>
        <fullName evidence="2">Uncharacterized protein</fullName>
    </submittedName>
</protein>
<dbReference type="Proteomes" id="UP001208131">
    <property type="component" value="Unassembled WGS sequence"/>
</dbReference>
<feature type="region of interest" description="Disordered" evidence="1">
    <location>
        <begin position="62"/>
        <end position="82"/>
    </location>
</feature>
<proteinExistence type="predicted"/>
<dbReference type="EMBL" id="JAOQJZ010000001">
    <property type="protein sequence ID" value="MCU6704407.1"/>
    <property type="molecule type" value="Genomic_DNA"/>
</dbReference>
<comment type="caution">
    <text evidence="2">The sequence shown here is derived from an EMBL/GenBank/DDBJ whole genome shotgun (WGS) entry which is preliminary data.</text>
</comment>
<accession>A0AAE3IFF3</accession>
<evidence type="ECO:0000313" key="3">
    <source>
        <dbReference type="Proteomes" id="UP001208131"/>
    </source>
</evidence>
<keyword evidence="3" id="KW-1185">Reference proteome</keyword>
<name>A0AAE3IFF3_9FIRM</name>
<sequence length="82" mass="9441">MGETNNKKNVRKKKEELIDMAVMSKPVNLAFVVREDKADEFINSKSSAAVISKIKKQAREMMKHSTFNGQPWDEDIRKSLED</sequence>
<evidence type="ECO:0000256" key="1">
    <source>
        <dbReference type="SAM" id="MobiDB-lite"/>
    </source>
</evidence>